<dbReference type="InterPro" id="IPR002933">
    <property type="entry name" value="Peptidase_M20"/>
</dbReference>
<dbReference type="EMBL" id="KZ678141">
    <property type="protein sequence ID" value="PSN62814.1"/>
    <property type="molecule type" value="Genomic_DNA"/>
</dbReference>
<feature type="domain" description="Peptidase M20 dimerisation" evidence="6">
    <location>
        <begin position="197"/>
        <end position="297"/>
    </location>
</feature>
<keyword evidence="4" id="KW-0378">Hydrolase</keyword>
<evidence type="ECO:0000256" key="1">
    <source>
        <dbReference type="ARBA" id="ARBA00001947"/>
    </source>
</evidence>
<dbReference type="InterPro" id="IPR011650">
    <property type="entry name" value="Peptidase_M20_dimer"/>
</dbReference>
<protein>
    <submittedName>
        <fullName evidence="7">Zn-dependent exopeptidase</fullName>
    </submittedName>
</protein>
<dbReference type="InterPro" id="IPR036264">
    <property type="entry name" value="Bact_exopeptidase_dim_dom"/>
</dbReference>
<name>A0A2T2NBM0_CORCC</name>
<dbReference type="Gene3D" id="3.40.630.10">
    <property type="entry name" value="Zn peptidases"/>
    <property type="match status" value="1"/>
</dbReference>
<proteinExistence type="inferred from homology"/>
<evidence type="ECO:0000259" key="6">
    <source>
        <dbReference type="Pfam" id="PF07687"/>
    </source>
</evidence>
<keyword evidence="3" id="KW-0479">Metal-binding</keyword>
<dbReference type="GO" id="GO:0016787">
    <property type="term" value="F:hydrolase activity"/>
    <property type="evidence" value="ECO:0007669"/>
    <property type="project" value="UniProtKB-KW"/>
</dbReference>
<evidence type="ECO:0000256" key="4">
    <source>
        <dbReference type="ARBA" id="ARBA00022801"/>
    </source>
</evidence>
<dbReference type="Pfam" id="PF01546">
    <property type="entry name" value="Peptidase_M20"/>
    <property type="match status" value="1"/>
</dbReference>
<dbReference type="PANTHER" id="PTHR43808:SF8">
    <property type="entry name" value="PEPTIDASE M20 DIMERISATION DOMAIN-CONTAINING PROTEIN"/>
    <property type="match status" value="1"/>
</dbReference>
<dbReference type="InterPro" id="IPR050072">
    <property type="entry name" value="Peptidase_M20A"/>
</dbReference>
<sequence length="391" mass="41615">MLLLGLANASSYIPRAATNTTLTPAEIQELYSLHEALVDIPSTSFEEIAAAEFVEEYLTNLGYTVERNQVSNGRFNVFAYPSTLTTWPQVLITSHLDTVPPHIPFSRRVINGTTYHHGRGTVDAKGPIAAQIIATHSFLQSRNSSTTTTTPTPSLGLLFVVGEETGGDGMKAFATYSANTTFRAGIFGEPTEGLLATGHKGSVGGSLSVQGREAHSAYPWLGINAINYITSAIAALNALEPALPAGDVLGNSTLAVGLIAGGIASNIIPPNANASVLVRVASGEPDAIRAQILDALAPVVERLEREGGRFNVSFSQFGYGPQFLDTDVPGLEVGPMFYGTDIPFLPNVEKRYLYGPGSIQVAHKPEEQISQGELVEAAESYGTILRHLFEE</sequence>
<dbReference type="Pfam" id="PF07687">
    <property type="entry name" value="M20_dimer"/>
    <property type="match status" value="1"/>
</dbReference>
<dbReference type="Proteomes" id="UP000240883">
    <property type="component" value="Unassembled WGS sequence"/>
</dbReference>
<dbReference type="InterPro" id="IPR001261">
    <property type="entry name" value="ArgE/DapE_CS"/>
</dbReference>
<dbReference type="GO" id="GO:0046872">
    <property type="term" value="F:metal ion binding"/>
    <property type="evidence" value="ECO:0007669"/>
    <property type="project" value="UniProtKB-KW"/>
</dbReference>
<dbReference type="OrthoDB" id="3064516at2759"/>
<evidence type="ECO:0000256" key="5">
    <source>
        <dbReference type="ARBA" id="ARBA00022833"/>
    </source>
</evidence>
<reference evidence="7 8" key="1">
    <citation type="journal article" date="2018" name="Front. Microbiol.">
        <title>Genome-Wide Analysis of Corynespora cassiicola Leaf Fall Disease Putative Effectors.</title>
        <authorList>
            <person name="Lopez D."/>
            <person name="Ribeiro S."/>
            <person name="Label P."/>
            <person name="Fumanal B."/>
            <person name="Venisse J.S."/>
            <person name="Kohler A."/>
            <person name="de Oliveira R.R."/>
            <person name="Labutti K."/>
            <person name="Lipzen A."/>
            <person name="Lail K."/>
            <person name="Bauer D."/>
            <person name="Ohm R.A."/>
            <person name="Barry K.W."/>
            <person name="Spatafora J."/>
            <person name="Grigoriev I.V."/>
            <person name="Martin F.M."/>
            <person name="Pujade-Renaud V."/>
        </authorList>
    </citation>
    <scope>NUCLEOTIDE SEQUENCE [LARGE SCALE GENOMIC DNA]</scope>
    <source>
        <strain evidence="7 8">Philippines</strain>
    </source>
</reference>
<dbReference type="AlphaFoldDB" id="A0A2T2NBM0"/>
<evidence type="ECO:0000256" key="3">
    <source>
        <dbReference type="ARBA" id="ARBA00022723"/>
    </source>
</evidence>
<dbReference type="SUPFAM" id="SSF55031">
    <property type="entry name" value="Bacterial exopeptidase dimerisation domain"/>
    <property type="match status" value="1"/>
</dbReference>
<accession>A0A2T2NBM0</accession>
<evidence type="ECO:0000313" key="7">
    <source>
        <dbReference type="EMBL" id="PSN62814.1"/>
    </source>
</evidence>
<keyword evidence="5" id="KW-0862">Zinc</keyword>
<comment type="cofactor">
    <cofactor evidence="1">
        <name>Zn(2+)</name>
        <dbReference type="ChEBI" id="CHEBI:29105"/>
    </cofactor>
</comment>
<gene>
    <name evidence="7" type="ORF">BS50DRAFT_501603</name>
</gene>
<organism evidence="7 8">
    <name type="scientific">Corynespora cassiicola Philippines</name>
    <dbReference type="NCBI Taxonomy" id="1448308"/>
    <lineage>
        <taxon>Eukaryota</taxon>
        <taxon>Fungi</taxon>
        <taxon>Dikarya</taxon>
        <taxon>Ascomycota</taxon>
        <taxon>Pezizomycotina</taxon>
        <taxon>Dothideomycetes</taxon>
        <taxon>Pleosporomycetidae</taxon>
        <taxon>Pleosporales</taxon>
        <taxon>Corynesporascaceae</taxon>
        <taxon>Corynespora</taxon>
    </lineage>
</organism>
<dbReference type="Gene3D" id="3.30.70.360">
    <property type="match status" value="1"/>
</dbReference>
<keyword evidence="8" id="KW-1185">Reference proteome</keyword>
<comment type="similarity">
    <text evidence="2">Belongs to the peptidase M20A family.</text>
</comment>
<dbReference type="PROSITE" id="PS00758">
    <property type="entry name" value="ARGE_DAPE_CPG2_1"/>
    <property type="match status" value="1"/>
</dbReference>
<evidence type="ECO:0000256" key="2">
    <source>
        <dbReference type="ARBA" id="ARBA00006247"/>
    </source>
</evidence>
<dbReference type="STRING" id="1448308.A0A2T2NBM0"/>
<evidence type="ECO:0000313" key="8">
    <source>
        <dbReference type="Proteomes" id="UP000240883"/>
    </source>
</evidence>
<dbReference type="PANTHER" id="PTHR43808">
    <property type="entry name" value="ACETYLORNITHINE DEACETYLASE"/>
    <property type="match status" value="1"/>
</dbReference>
<dbReference type="SUPFAM" id="SSF53187">
    <property type="entry name" value="Zn-dependent exopeptidases"/>
    <property type="match status" value="1"/>
</dbReference>